<dbReference type="Gene3D" id="2.60.40.10">
    <property type="entry name" value="Immunoglobulins"/>
    <property type="match status" value="1"/>
</dbReference>
<dbReference type="KEGG" id="bhu:bhn_I2549"/>
<sequence length="722" mass="82385">MSLDSKHSKGGFTLPGESGYEKLTLELADKWGADVIRDSDGTVLSDEILDSGYGIYSTICIIRDHNEWANANKDKLQQSFLMTQPKVADDSYVIFHLIDDFFDQQFVVNDSKESMKYWQVFDRTTGQEISNNFWTYEKEAGNVIVNNVIPYHSYTVSFLAYRIWEEISMYNHTTNNWDKEHLMPIDPVYPETQEYMLSWLKNWCETHPATTVVRFTSMFYNFVWIWGSSERNRNLFTDWGSYDFTVSPKMLDNFAERYGYKLTAEDFINKGALHVTHQPPVKTQLDYMDFVNSFVVEFGRKLVDMVHEYGKKAYVFYDDSWVGVEPYSKRFKDFNFDGLIKCVFSGYEVRLCAGADIETHELRLHPYLFPVGLGGLPTFAPGGDPTRDAKEYWNHTRRALLRAKIDRIGLGGYLHLVENYPDFVDYIAKISDEFRTIRDLHTNGSPYTLDVNVAVLHSWGSLRSWTLSGHFHETFMNDLIHINEALSGLPVNVSFISFEDVKTTDLSKYQVIINAGAQGTAWSGGDNWKDDSIVAVLTKWVYDGGTFIGVNEPSAVDGYNTTFRMAPVLGVDKNTSPYVCHGKWAFDKTEVEGLIPEGSFVPERCHVHLTDGNAKVLAEKDGNPLFTVNHIGKGKGIYLSTFETNVLNNRLLLNILMYAANMPLAQKYITDNSNMECAFYPADKRLIVINNSDAVQSTTVKTEFGDKKFENVAPFDTVIIQL</sequence>
<dbReference type="InterPro" id="IPR035080">
    <property type="entry name" value="Lact_bio_phlase-like_N"/>
</dbReference>
<dbReference type="EMBL" id="CP017831">
    <property type="protein sequence ID" value="AOZ97581.1"/>
    <property type="molecule type" value="Genomic_DNA"/>
</dbReference>
<dbReference type="CDD" id="cd03143">
    <property type="entry name" value="A4_beta-galactosidase_middle_domain"/>
    <property type="match status" value="1"/>
</dbReference>
<dbReference type="AlphaFoldDB" id="A0A1D9P4X5"/>
<evidence type="ECO:0000259" key="2">
    <source>
        <dbReference type="Pfam" id="PF17385"/>
    </source>
</evidence>
<dbReference type="Gene3D" id="2.60.40.1180">
    <property type="entry name" value="Golgi alpha-mannosidase II"/>
    <property type="match status" value="1"/>
</dbReference>
<organism evidence="4 5">
    <name type="scientific">Butyrivibrio hungatei</name>
    <dbReference type="NCBI Taxonomy" id="185008"/>
    <lineage>
        <taxon>Bacteria</taxon>
        <taxon>Bacillati</taxon>
        <taxon>Bacillota</taxon>
        <taxon>Clostridia</taxon>
        <taxon>Lachnospirales</taxon>
        <taxon>Lachnospiraceae</taxon>
        <taxon>Butyrivibrio</taxon>
    </lineage>
</organism>
<evidence type="ECO:0000313" key="5">
    <source>
        <dbReference type="Proteomes" id="UP000179284"/>
    </source>
</evidence>
<protein>
    <submittedName>
        <fullName evidence="4">D-galactosyl-beta-1-4-L-rhamnose phosphorylase GH112 family</fullName>
    </submittedName>
</protein>
<evidence type="ECO:0000259" key="1">
    <source>
        <dbReference type="Pfam" id="PF09508"/>
    </source>
</evidence>
<dbReference type="Proteomes" id="UP000179284">
    <property type="component" value="Chromosome I"/>
</dbReference>
<dbReference type="InterPro" id="IPR013783">
    <property type="entry name" value="Ig-like_fold"/>
</dbReference>
<accession>A0A1D9P4X5</accession>
<reference evidence="5" key="1">
    <citation type="submission" date="2016-10" db="EMBL/GenBank/DDBJ databases">
        <title>The complete genome sequence of the rumen bacterium Butyrivibrio hungatei MB2003.</title>
        <authorList>
            <person name="Palevich N."/>
            <person name="Kelly W.J."/>
            <person name="Leahy S.C."/>
            <person name="Altermann E."/>
            <person name="Rakonjac J."/>
            <person name="Attwood G.T."/>
        </authorList>
    </citation>
    <scope>NUCLEOTIDE SEQUENCE [LARGE SCALE GENOMIC DNA]</scope>
    <source>
        <strain evidence="5">MB2003</strain>
    </source>
</reference>
<keyword evidence="5" id="KW-1185">Reference proteome</keyword>
<dbReference type="SUPFAM" id="SSF52317">
    <property type="entry name" value="Class I glutamine amidotransferase-like"/>
    <property type="match status" value="1"/>
</dbReference>
<dbReference type="Pfam" id="PF17385">
    <property type="entry name" value="LBP_M"/>
    <property type="match status" value="1"/>
</dbReference>
<gene>
    <name evidence="4" type="ORF">bhn_I2549</name>
</gene>
<dbReference type="RefSeq" id="WP_071177167.1">
    <property type="nucleotide sequence ID" value="NZ_CP017831.1"/>
</dbReference>
<dbReference type="Pfam" id="PF09508">
    <property type="entry name" value="Lact_bio_phlase"/>
    <property type="match status" value="1"/>
</dbReference>
<dbReference type="InterPro" id="IPR012711">
    <property type="entry name" value="Lacto-N-biose_phosphorylase"/>
</dbReference>
<proteinExistence type="predicted"/>
<feature type="domain" description="Lacto-N-biose phosphorylase central" evidence="2">
    <location>
        <begin position="452"/>
        <end position="661"/>
    </location>
</feature>
<evidence type="ECO:0000313" key="4">
    <source>
        <dbReference type="EMBL" id="AOZ97581.1"/>
    </source>
</evidence>
<name>A0A1D9P4X5_9FIRM</name>
<dbReference type="Pfam" id="PF17386">
    <property type="entry name" value="LBP_C"/>
    <property type="match status" value="1"/>
</dbReference>
<dbReference type="Gene3D" id="3.40.50.880">
    <property type="match status" value="1"/>
</dbReference>
<dbReference type="InterPro" id="IPR029062">
    <property type="entry name" value="Class_I_gatase-like"/>
</dbReference>
<dbReference type="InterPro" id="IPR035363">
    <property type="entry name" value="LBP_M"/>
</dbReference>
<dbReference type="InterPro" id="IPR035356">
    <property type="entry name" value="LBP_C"/>
</dbReference>
<dbReference type="Gene3D" id="3.20.20.80">
    <property type="entry name" value="Glycosidases"/>
    <property type="match status" value="1"/>
</dbReference>
<feature type="domain" description="Lacto-N-biose phosphorylase C-terminal" evidence="3">
    <location>
        <begin position="668"/>
        <end position="720"/>
    </location>
</feature>
<dbReference type="InterPro" id="IPR013780">
    <property type="entry name" value="Glyco_hydro_b"/>
</dbReference>
<dbReference type="OrthoDB" id="5834503at2"/>
<dbReference type="NCBIfam" id="TIGR02336">
    <property type="entry name" value="1,3-beta-galactosyl-N-acetylhexosamine phosphorylase"/>
    <property type="match status" value="1"/>
</dbReference>
<dbReference type="GO" id="GO:0004645">
    <property type="term" value="F:1,4-alpha-oligoglucan phosphorylase activity"/>
    <property type="evidence" value="ECO:0007669"/>
    <property type="project" value="InterPro"/>
</dbReference>
<evidence type="ECO:0000259" key="3">
    <source>
        <dbReference type="Pfam" id="PF17386"/>
    </source>
</evidence>
<feature type="domain" description="Lacto-N-biose phosphorylase-like N-terminal TIM barrel" evidence="1">
    <location>
        <begin position="10"/>
        <end position="448"/>
    </location>
</feature>